<dbReference type="SUPFAM" id="SSF46689">
    <property type="entry name" value="Homeodomain-like"/>
    <property type="match status" value="2"/>
</dbReference>
<dbReference type="GO" id="GO:0043565">
    <property type="term" value="F:sequence-specific DNA binding"/>
    <property type="evidence" value="ECO:0007669"/>
    <property type="project" value="InterPro"/>
</dbReference>
<keyword evidence="2" id="KW-1003">Cell membrane</keyword>
<dbReference type="PANTHER" id="PTHR43280:SF28">
    <property type="entry name" value="HTH-TYPE TRANSCRIPTIONAL ACTIVATOR RHAS"/>
    <property type="match status" value="1"/>
</dbReference>
<comment type="subcellular location">
    <subcellularLocation>
        <location evidence="1">Cell membrane</location>
        <topology evidence="1">Multi-pass membrane protein</topology>
    </subcellularLocation>
</comment>
<evidence type="ECO:0000256" key="2">
    <source>
        <dbReference type="ARBA" id="ARBA00022475"/>
    </source>
</evidence>
<evidence type="ECO:0000256" key="1">
    <source>
        <dbReference type="ARBA" id="ARBA00004651"/>
    </source>
</evidence>
<feature type="domain" description="HTH araC/xylS-type" evidence="10">
    <location>
        <begin position="688"/>
        <end position="786"/>
    </location>
</feature>
<dbReference type="Proteomes" id="UP000295636">
    <property type="component" value="Unassembled WGS sequence"/>
</dbReference>
<evidence type="ECO:0000313" key="12">
    <source>
        <dbReference type="Proteomes" id="UP000295636"/>
    </source>
</evidence>
<keyword evidence="12" id="KW-1185">Reference proteome</keyword>
<name>A0A4R5KXJ0_9BACL</name>
<dbReference type="PROSITE" id="PS01124">
    <property type="entry name" value="HTH_ARAC_FAMILY_2"/>
    <property type="match status" value="1"/>
</dbReference>
<evidence type="ECO:0000313" key="11">
    <source>
        <dbReference type="EMBL" id="TDG00782.1"/>
    </source>
</evidence>
<keyword evidence="4 9" id="KW-1133">Transmembrane helix</keyword>
<keyword evidence="8" id="KW-0804">Transcription</keyword>
<keyword evidence="3 9" id="KW-0812">Transmembrane</keyword>
<evidence type="ECO:0000256" key="9">
    <source>
        <dbReference type="SAM" id="Phobius"/>
    </source>
</evidence>
<dbReference type="Gene3D" id="3.30.450.20">
    <property type="entry name" value="PAS domain"/>
    <property type="match status" value="1"/>
</dbReference>
<organism evidence="11 12">
    <name type="scientific">Paenibacillus piri</name>
    <dbReference type="NCBI Taxonomy" id="2547395"/>
    <lineage>
        <taxon>Bacteria</taxon>
        <taxon>Bacillati</taxon>
        <taxon>Bacillota</taxon>
        <taxon>Bacilli</taxon>
        <taxon>Bacillales</taxon>
        <taxon>Paenibacillaceae</taxon>
        <taxon>Paenibacillus</taxon>
    </lineage>
</organism>
<evidence type="ECO:0000256" key="6">
    <source>
        <dbReference type="ARBA" id="ARBA00023125"/>
    </source>
</evidence>
<feature type="transmembrane region" description="Helical" evidence="9">
    <location>
        <begin position="324"/>
        <end position="342"/>
    </location>
</feature>
<keyword evidence="6" id="KW-0238">DNA-binding</keyword>
<dbReference type="InterPro" id="IPR033479">
    <property type="entry name" value="dCache_1"/>
</dbReference>
<dbReference type="InterPro" id="IPR009057">
    <property type="entry name" value="Homeodomain-like_sf"/>
</dbReference>
<gene>
    <name evidence="11" type="ORF">E1757_03955</name>
</gene>
<protein>
    <submittedName>
        <fullName evidence="11">Helix-turn-helix domain-containing protein</fullName>
    </submittedName>
</protein>
<evidence type="ECO:0000256" key="8">
    <source>
        <dbReference type="ARBA" id="ARBA00023163"/>
    </source>
</evidence>
<accession>A0A4R5KXJ0</accession>
<dbReference type="Pfam" id="PF17853">
    <property type="entry name" value="GGDEF_2"/>
    <property type="match status" value="1"/>
</dbReference>
<dbReference type="InterPro" id="IPR041522">
    <property type="entry name" value="CdaR_GGDEF"/>
</dbReference>
<dbReference type="GO" id="GO:0003700">
    <property type="term" value="F:DNA-binding transcription factor activity"/>
    <property type="evidence" value="ECO:0007669"/>
    <property type="project" value="InterPro"/>
</dbReference>
<dbReference type="PANTHER" id="PTHR43280">
    <property type="entry name" value="ARAC-FAMILY TRANSCRIPTIONAL REGULATOR"/>
    <property type="match status" value="1"/>
</dbReference>
<feature type="transmembrane region" description="Helical" evidence="9">
    <location>
        <begin position="20"/>
        <end position="45"/>
    </location>
</feature>
<dbReference type="AlphaFoldDB" id="A0A4R5KXJ0"/>
<evidence type="ECO:0000256" key="7">
    <source>
        <dbReference type="ARBA" id="ARBA00023136"/>
    </source>
</evidence>
<dbReference type="Gene3D" id="1.10.10.60">
    <property type="entry name" value="Homeodomain-like"/>
    <property type="match status" value="2"/>
</dbReference>
<dbReference type="RefSeq" id="WP_133225492.1">
    <property type="nucleotide sequence ID" value="NZ_SMRT01000001.1"/>
</dbReference>
<dbReference type="Pfam" id="PF12833">
    <property type="entry name" value="HTH_18"/>
    <property type="match status" value="1"/>
</dbReference>
<dbReference type="GO" id="GO:0005886">
    <property type="term" value="C:plasma membrane"/>
    <property type="evidence" value="ECO:0007669"/>
    <property type="project" value="UniProtKB-SubCell"/>
</dbReference>
<dbReference type="OrthoDB" id="2497595at2"/>
<evidence type="ECO:0000259" key="10">
    <source>
        <dbReference type="PROSITE" id="PS01124"/>
    </source>
</evidence>
<evidence type="ECO:0000256" key="4">
    <source>
        <dbReference type="ARBA" id="ARBA00022989"/>
    </source>
</evidence>
<sequence length="789" mass="90025">MSKDNGRGFSLFNKLMRKAFFVKLIMTTALIAIIPNLASNVVAYYKVSRTFEQETGSNKLQYLNQTINAIDIVLNRIKENSNLLALNQSFQEFEKFPNGSYYEGLQGEIPPEDLPALYGYLEAKKNAFLTINSFRLSNEFVDSAYFYDKNKNLVITSENDGSNRQFMLDAFYDKGWYDTLANASANAVFMETRIAKQYQSAEKSILSVIYKSNKGGNALIVNLDAAVIYSEIINKLNHQDEIYVVSSTGNILFESQPSATGQPLSLVLPGHEQIVGKSGSLVAELNKSQMLVSYSTSPLLNWTFVSASDMEALSAGTASIKRTILLSAVLLVLFSVTLAYLSSRSLYKPISRLSTLITGKLERKSGHTDEIHFIGNFVQSTMDERDFYKEKLEESLPFYREQFKYSLLHRHSLTIEEIEEKKAYLGLDFASEELVVLLLALEDGSNRMEERSMRTSDLYKIQVIDIVKKCHAIRTRYFLVDSEKDKIAMVLNCSGIDQQQVFRIAQHVLDDVNFELQSRFTIGVGRRCATVQELPQAYEEALEALKYRIIYGKGYVISIDDIMIDSESEFIYPKQKEELLLGHIKTAREPEAHQLFDEIVAEINTHKNKLHYNQIMPMFMQLLTGFMNTYSQLGADASAVFGNETDPYRELLDQNSMDKISRWFHQLIHLTTVYIEKEMKVKGNQHITKVVDILEREYSQDISLNSVAEQLNLNPAYISRLFKQITGQPFVDYLKRVRIEKSKELLAQSDLKINEIGKQVGYGNSYYFIKVFKEMIGLTPGEYKKLYGS</sequence>
<evidence type="ECO:0000256" key="5">
    <source>
        <dbReference type="ARBA" id="ARBA00023015"/>
    </source>
</evidence>
<keyword evidence="5" id="KW-0805">Transcription regulation</keyword>
<reference evidence="11 12" key="1">
    <citation type="submission" date="2019-03" db="EMBL/GenBank/DDBJ databases">
        <title>This is whole genome sequence of Paenibacillus sp MS74 strain.</title>
        <authorList>
            <person name="Trinh H.N."/>
        </authorList>
    </citation>
    <scope>NUCLEOTIDE SEQUENCE [LARGE SCALE GENOMIC DNA]</scope>
    <source>
        <strain evidence="11 12">MS74</strain>
    </source>
</reference>
<dbReference type="SMART" id="SM00342">
    <property type="entry name" value="HTH_ARAC"/>
    <property type="match status" value="1"/>
</dbReference>
<dbReference type="Pfam" id="PF02743">
    <property type="entry name" value="dCache_1"/>
    <property type="match status" value="1"/>
</dbReference>
<dbReference type="InterPro" id="IPR018060">
    <property type="entry name" value="HTH_AraC"/>
</dbReference>
<comment type="caution">
    <text evidence="11">The sequence shown here is derived from an EMBL/GenBank/DDBJ whole genome shotgun (WGS) entry which is preliminary data.</text>
</comment>
<evidence type="ECO:0000256" key="3">
    <source>
        <dbReference type="ARBA" id="ARBA00022692"/>
    </source>
</evidence>
<dbReference type="PRINTS" id="PR00032">
    <property type="entry name" value="HTHARAC"/>
</dbReference>
<dbReference type="InterPro" id="IPR020449">
    <property type="entry name" value="Tscrpt_reg_AraC-type_HTH"/>
</dbReference>
<dbReference type="EMBL" id="SMRT01000001">
    <property type="protein sequence ID" value="TDG00782.1"/>
    <property type="molecule type" value="Genomic_DNA"/>
</dbReference>
<keyword evidence="7 9" id="KW-0472">Membrane</keyword>
<proteinExistence type="predicted"/>